<comment type="caution">
    <text evidence="2">The sequence shown here is derived from an EMBL/GenBank/DDBJ whole genome shotgun (WGS) entry which is preliminary data.</text>
</comment>
<dbReference type="PROSITE" id="PS50293">
    <property type="entry name" value="TPR_REGION"/>
    <property type="match status" value="1"/>
</dbReference>
<evidence type="ECO:0008006" key="4">
    <source>
        <dbReference type="Google" id="ProtNLM"/>
    </source>
</evidence>
<dbReference type="AlphaFoldDB" id="A0A8J3IDE6"/>
<dbReference type="RefSeq" id="WP_220201364.1">
    <property type="nucleotide sequence ID" value="NZ_BNJK01000001.1"/>
</dbReference>
<keyword evidence="1" id="KW-0802">TPR repeat</keyword>
<dbReference type="EMBL" id="BNJK01000001">
    <property type="protein sequence ID" value="GHO90395.1"/>
    <property type="molecule type" value="Genomic_DNA"/>
</dbReference>
<organism evidence="2 3">
    <name type="scientific">Reticulibacter mediterranei</name>
    <dbReference type="NCBI Taxonomy" id="2778369"/>
    <lineage>
        <taxon>Bacteria</taxon>
        <taxon>Bacillati</taxon>
        <taxon>Chloroflexota</taxon>
        <taxon>Ktedonobacteria</taxon>
        <taxon>Ktedonobacterales</taxon>
        <taxon>Reticulibacteraceae</taxon>
        <taxon>Reticulibacter</taxon>
    </lineage>
</organism>
<evidence type="ECO:0000313" key="2">
    <source>
        <dbReference type="EMBL" id="GHO90395.1"/>
    </source>
</evidence>
<protein>
    <recommendedName>
        <fullName evidence="4">Tetratricopeptide repeat protein</fullName>
    </recommendedName>
</protein>
<accession>A0A8J3IDE6</accession>
<dbReference type="Gene3D" id="1.25.40.10">
    <property type="entry name" value="Tetratricopeptide repeat domain"/>
    <property type="match status" value="1"/>
</dbReference>
<dbReference type="PROSITE" id="PS50005">
    <property type="entry name" value="TPR"/>
    <property type="match status" value="1"/>
</dbReference>
<dbReference type="Proteomes" id="UP000597444">
    <property type="component" value="Unassembled WGS sequence"/>
</dbReference>
<name>A0A8J3IDE6_9CHLR</name>
<dbReference type="SUPFAM" id="SSF48452">
    <property type="entry name" value="TPR-like"/>
    <property type="match status" value="1"/>
</dbReference>
<dbReference type="Pfam" id="PF00515">
    <property type="entry name" value="TPR_1"/>
    <property type="match status" value="1"/>
</dbReference>
<evidence type="ECO:0000313" key="3">
    <source>
        <dbReference type="Proteomes" id="UP000597444"/>
    </source>
</evidence>
<evidence type="ECO:0000256" key="1">
    <source>
        <dbReference type="PROSITE-ProRule" id="PRU00339"/>
    </source>
</evidence>
<reference evidence="2" key="1">
    <citation type="submission" date="2020-10" db="EMBL/GenBank/DDBJ databases">
        <title>Taxonomic study of unclassified bacteria belonging to the class Ktedonobacteria.</title>
        <authorList>
            <person name="Yabe S."/>
            <person name="Wang C.M."/>
            <person name="Zheng Y."/>
            <person name="Sakai Y."/>
            <person name="Cavaletti L."/>
            <person name="Monciardini P."/>
            <person name="Donadio S."/>
        </authorList>
    </citation>
    <scope>NUCLEOTIDE SEQUENCE</scope>
    <source>
        <strain evidence="2">ID150040</strain>
    </source>
</reference>
<sequence>MYRKRGSVYHSLKEYQRALADYHHALELNPEYTVAYTSRSLVHLPSGYCRAQSLRSASRISRAPTSQIR</sequence>
<proteinExistence type="predicted"/>
<dbReference type="InterPro" id="IPR019734">
    <property type="entry name" value="TPR_rpt"/>
</dbReference>
<feature type="repeat" description="TPR" evidence="1">
    <location>
        <begin position="1"/>
        <end position="32"/>
    </location>
</feature>
<dbReference type="InterPro" id="IPR011990">
    <property type="entry name" value="TPR-like_helical_dom_sf"/>
</dbReference>
<keyword evidence="3" id="KW-1185">Reference proteome</keyword>
<gene>
    <name evidence="2" type="ORF">KSF_004430</name>
</gene>